<sequence length="422" mass="40654">MTHTSDTSFRPLSTGLDDAGRPGWAAGVTAAVAASLLGLLVTGGLTVVVWLAGDTGTAGGALRGGAIAWLAAHGSGVTAGQTVVNAIPLGLFLLAALALHGTVARISAGWGVSGGTRAVALVAASCAATYAAVLAVVAWWSELDEASVDPGRAAIAGLVFGAIFAASGAAQGTGLLRRQYDALPPTARSAIGGGVVGALTLLAAAGLAVLAGLVVRADAAGALWDGLRPGLLGGFGLLLVCLLLLPNVVLWTVAAMLGPGYALGAGTSVTLTSSTLGALPALPILAALPPAGPRPGWLIALAAFPLLAGALAGYLGVSRAGALSHAGVPARGELRTDVVSGAGAGALAGSLVGIGLLLSGGAVGPGRLGRSGPELPLSVVLAISVLALGGAVGAAVAHYRGRRGADDDATSDPSPQDSTLDD</sequence>
<evidence type="ECO:0000313" key="3">
    <source>
        <dbReference type="EMBL" id="TNC35956.1"/>
    </source>
</evidence>
<keyword evidence="2" id="KW-1133">Transmembrane helix</keyword>
<comment type="caution">
    <text evidence="3">The sequence shown here is derived from an EMBL/GenBank/DDBJ whole genome shotgun (WGS) entry which is preliminary data.</text>
</comment>
<feature type="transmembrane region" description="Helical" evidence="2">
    <location>
        <begin position="269"/>
        <end position="291"/>
    </location>
</feature>
<dbReference type="Proteomes" id="UP000306740">
    <property type="component" value="Unassembled WGS sequence"/>
</dbReference>
<feature type="transmembrane region" description="Helical" evidence="2">
    <location>
        <begin position="153"/>
        <end position="170"/>
    </location>
</feature>
<dbReference type="InterPro" id="IPR045931">
    <property type="entry name" value="DUF6350"/>
</dbReference>
<dbReference type="RefSeq" id="WP_139086296.1">
    <property type="nucleotide sequence ID" value="NZ_VDFR01000142.1"/>
</dbReference>
<feature type="transmembrane region" description="Helical" evidence="2">
    <location>
        <begin position="375"/>
        <end position="397"/>
    </location>
</feature>
<gene>
    <name evidence="3" type="ORF">FHE65_26545</name>
</gene>
<dbReference type="AlphaFoldDB" id="A0A5C4MFY4"/>
<feature type="transmembrane region" description="Helical" evidence="2">
    <location>
        <begin position="86"/>
        <end position="106"/>
    </location>
</feature>
<evidence type="ECO:0000313" key="4">
    <source>
        <dbReference type="Proteomes" id="UP000306740"/>
    </source>
</evidence>
<protein>
    <submittedName>
        <fullName evidence="3">Uncharacterized protein</fullName>
    </submittedName>
</protein>
<evidence type="ECO:0000256" key="2">
    <source>
        <dbReference type="SAM" id="Phobius"/>
    </source>
</evidence>
<accession>A0A5C4MFY4</accession>
<feature type="transmembrane region" description="Helical" evidence="2">
    <location>
        <begin position="297"/>
        <end position="317"/>
    </location>
</feature>
<organism evidence="3 4">
    <name type="scientific">Mumia zhuanghuii</name>
    <dbReference type="NCBI Taxonomy" id="2585211"/>
    <lineage>
        <taxon>Bacteria</taxon>
        <taxon>Bacillati</taxon>
        <taxon>Actinomycetota</taxon>
        <taxon>Actinomycetes</taxon>
        <taxon>Propionibacteriales</taxon>
        <taxon>Nocardioidaceae</taxon>
        <taxon>Mumia</taxon>
    </lineage>
</organism>
<dbReference type="EMBL" id="VDFR01000142">
    <property type="protein sequence ID" value="TNC35956.1"/>
    <property type="molecule type" value="Genomic_DNA"/>
</dbReference>
<feature type="transmembrane region" description="Helical" evidence="2">
    <location>
        <begin position="235"/>
        <end position="257"/>
    </location>
</feature>
<feature type="transmembrane region" description="Helical" evidence="2">
    <location>
        <begin position="118"/>
        <end position="141"/>
    </location>
</feature>
<feature type="transmembrane region" description="Helical" evidence="2">
    <location>
        <begin position="191"/>
        <end position="215"/>
    </location>
</feature>
<feature type="transmembrane region" description="Helical" evidence="2">
    <location>
        <begin position="24"/>
        <end position="53"/>
    </location>
</feature>
<reference evidence="3 4" key="1">
    <citation type="submission" date="2019-05" db="EMBL/GenBank/DDBJ databases">
        <title>Mumia sp. nov., isolated from the intestinal contents of plateau pika (Ochotona curzoniae) in the Qinghai-Tibet plateau of China.</title>
        <authorList>
            <person name="Tian Z."/>
        </authorList>
    </citation>
    <scope>NUCLEOTIDE SEQUENCE [LARGE SCALE GENOMIC DNA]</scope>
    <source>
        <strain evidence="4">527</strain>
    </source>
</reference>
<dbReference type="Pfam" id="PF19877">
    <property type="entry name" value="DUF6350"/>
    <property type="match status" value="1"/>
</dbReference>
<keyword evidence="2" id="KW-0812">Transmembrane</keyword>
<feature type="region of interest" description="Disordered" evidence="1">
    <location>
        <begin position="402"/>
        <end position="422"/>
    </location>
</feature>
<feature type="transmembrane region" description="Helical" evidence="2">
    <location>
        <begin position="338"/>
        <end position="363"/>
    </location>
</feature>
<proteinExistence type="predicted"/>
<keyword evidence="2" id="KW-0472">Membrane</keyword>
<evidence type="ECO:0000256" key="1">
    <source>
        <dbReference type="SAM" id="MobiDB-lite"/>
    </source>
</evidence>
<name>A0A5C4MFY4_9ACTN</name>
<feature type="compositionally biased region" description="Polar residues" evidence="1">
    <location>
        <begin position="411"/>
        <end position="422"/>
    </location>
</feature>